<gene>
    <name evidence="2" type="ORF">HB776_01300</name>
</gene>
<dbReference type="GO" id="GO:0003677">
    <property type="term" value="F:DNA binding"/>
    <property type="evidence" value="ECO:0007669"/>
    <property type="project" value="InterPro"/>
</dbReference>
<dbReference type="PROSITE" id="PS51736">
    <property type="entry name" value="RECOMBINASES_3"/>
    <property type="match status" value="1"/>
</dbReference>
<protein>
    <submittedName>
        <fullName evidence="2">Recombinase family protein</fullName>
    </submittedName>
</protein>
<dbReference type="GO" id="GO:0000150">
    <property type="term" value="F:DNA strand exchange activity"/>
    <property type="evidence" value="ECO:0007669"/>
    <property type="project" value="InterPro"/>
</dbReference>
<dbReference type="EMBL" id="CP050292">
    <property type="protein sequence ID" value="QND75247.1"/>
    <property type="molecule type" value="Genomic_DNA"/>
</dbReference>
<dbReference type="InterPro" id="IPR036162">
    <property type="entry name" value="Resolvase-like_N_sf"/>
</dbReference>
<accession>A0A7G6U8B5</accession>
<dbReference type="InterPro" id="IPR006119">
    <property type="entry name" value="Resolv_N"/>
</dbReference>
<dbReference type="SUPFAM" id="SSF53041">
    <property type="entry name" value="Resolvase-like"/>
    <property type="match status" value="1"/>
</dbReference>
<proteinExistence type="predicted"/>
<dbReference type="KEGG" id="trb:HB776_01300"/>
<evidence type="ECO:0000259" key="1">
    <source>
        <dbReference type="PROSITE" id="PS51736"/>
    </source>
</evidence>
<name>A0A7G6U8B5_9BRAD</name>
<evidence type="ECO:0000313" key="3">
    <source>
        <dbReference type="Proteomes" id="UP000515291"/>
    </source>
</evidence>
<dbReference type="Proteomes" id="UP000515291">
    <property type="component" value="Chromosome"/>
</dbReference>
<organism evidence="2 3">
    <name type="scientific">Tardiphaga robiniae</name>
    <dbReference type="NCBI Taxonomy" id="943830"/>
    <lineage>
        <taxon>Bacteria</taxon>
        <taxon>Pseudomonadati</taxon>
        <taxon>Pseudomonadota</taxon>
        <taxon>Alphaproteobacteria</taxon>
        <taxon>Hyphomicrobiales</taxon>
        <taxon>Nitrobacteraceae</taxon>
        <taxon>Tardiphaga</taxon>
    </lineage>
</organism>
<evidence type="ECO:0000313" key="2">
    <source>
        <dbReference type="EMBL" id="QND75247.1"/>
    </source>
</evidence>
<dbReference type="Gene3D" id="3.40.50.1390">
    <property type="entry name" value="Resolvase, N-terminal catalytic domain"/>
    <property type="match status" value="1"/>
</dbReference>
<dbReference type="Pfam" id="PF00239">
    <property type="entry name" value="Resolvase"/>
    <property type="match status" value="1"/>
</dbReference>
<dbReference type="AlphaFoldDB" id="A0A7G6U8B5"/>
<sequence length="64" mass="7125">MLYLHQQGLDTSTPAGRAMFQIIGVFAEFERAIIRERVANVVRIGHEKAAIRTTKIKLAIVTSS</sequence>
<reference evidence="3" key="1">
    <citation type="journal article" date="2020" name="Mol. Plant Microbe">
        <title>Rhizobial microsymbionts of the narrowly endemic Oxytropis species growing in Kamchatka are characterized by significant genetic diversity and possess a set of genes that are associated with T3SS and T6SS secretion systems and can affect the development of symbiosis.</title>
        <authorList>
            <person name="Safronova V."/>
            <person name="Guro P."/>
            <person name="Sazanova A."/>
            <person name="Kuznetsova I."/>
            <person name="Belimov A."/>
            <person name="Yakubov V."/>
            <person name="Chirak E."/>
            <person name="Afonin A."/>
            <person name="Gogolev Y."/>
            <person name="Andronov E."/>
            <person name="Tikhonovich I."/>
        </authorList>
    </citation>
    <scope>NUCLEOTIDE SEQUENCE [LARGE SCALE GENOMIC DNA]</scope>
    <source>
        <strain evidence="3">581</strain>
    </source>
</reference>
<feature type="domain" description="Resolvase/invertase-type recombinase catalytic" evidence="1">
    <location>
        <begin position="1"/>
        <end position="49"/>
    </location>
</feature>